<comment type="caution">
    <text evidence="1">The sequence shown here is derived from an EMBL/GenBank/DDBJ whole genome shotgun (WGS) entry which is preliminary data.</text>
</comment>
<name>A0A0F9WJQ3_9ZZZZ</name>
<dbReference type="EMBL" id="LAZR01000258">
    <property type="protein sequence ID" value="KKN78708.1"/>
    <property type="molecule type" value="Genomic_DNA"/>
</dbReference>
<accession>A0A0F9WJQ3</accession>
<proteinExistence type="predicted"/>
<reference evidence="1" key="1">
    <citation type="journal article" date="2015" name="Nature">
        <title>Complex archaea that bridge the gap between prokaryotes and eukaryotes.</title>
        <authorList>
            <person name="Spang A."/>
            <person name="Saw J.H."/>
            <person name="Jorgensen S.L."/>
            <person name="Zaremba-Niedzwiedzka K."/>
            <person name="Martijn J."/>
            <person name="Lind A.E."/>
            <person name="van Eijk R."/>
            <person name="Schleper C."/>
            <person name="Guy L."/>
            <person name="Ettema T.J."/>
        </authorList>
    </citation>
    <scope>NUCLEOTIDE SEQUENCE</scope>
</reference>
<sequence length="345" mass="38239">MTSPAPKPPAIKKAPAKATSLEELITPNDEVEFAPRLLMANFGGPGSFKTRIFATACEVEETSPLLYIPYEPIPTSIPDLLARDDFDVLEPRLKAGTKSLYKFTIEDILPLIAKSQGKYRAYFFDGVCSLMMDSAFADARRECHIADLSAASRNSKPPTHSEDYPCRQCYNRLVLKAQIFISGIRDLWKSNPDGAAHILMSFREKNHQTVEGKGDAAITISTFKADLPAATLRMMTHDIQTYFRLQSSWGPVKDEKGQPVRGEGGRGFVSDYRLNITAARSDAVDARDNSGKLKGAVNLGGRDIHFFEIYNRMYPGQGTRKVKAEGFEFSVLEEPDSKDKAEATV</sequence>
<organism evidence="1">
    <name type="scientific">marine sediment metagenome</name>
    <dbReference type="NCBI Taxonomy" id="412755"/>
    <lineage>
        <taxon>unclassified sequences</taxon>
        <taxon>metagenomes</taxon>
        <taxon>ecological metagenomes</taxon>
    </lineage>
</organism>
<protein>
    <submittedName>
        <fullName evidence="1">Uncharacterized protein</fullName>
    </submittedName>
</protein>
<gene>
    <name evidence="1" type="ORF">LCGC14_0347750</name>
</gene>
<dbReference type="AlphaFoldDB" id="A0A0F9WJQ3"/>
<evidence type="ECO:0000313" key="1">
    <source>
        <dbReference type="EMBL" id="KKN78708.1"/>
    </source>
</evidence>